<accession>D6PL81</accession>
<keyword evidence="1" id="KW-0812">Transmembrane</keyword>
<keyword evidence="1" id="KW-1133">Transmembrane helix</keyword>
<proteinExistence type="predicted"/>
<keyword evidence="1" id="KW-0472">Membrane</keyword>
<evidence type="ECO:0000256" key="1">
    <source>
        <dbReference type="SAM" id="Phobius"/>
    </source>
</evidence>
<name>D6PL81_9ZZZZ</name>
<dbReference type="AlphaFoldDB" id="D6PL81"/>
<organism evidence="2">
    <name type="scientific">uncultured organism MedDCM-OCT-S11-C1587</name>
    <dbReference type="NCBI Taxonomy" id="743655"/>
    <lineage>
        <taxon>unclassified sequences</taxon>
        <taxon>environmental samples</taxon>
    </lineage>
</organism>
<protein>
    <submittedName>
        <fullName evidence="2">Uncharacterized protein</fullName>
    </submittedName>
</protein>
<evidence type="ECO:0000313" key="2">
    <source>
        <dbReference type="EMBL" id="ADD96482.1"/>
    </source>
</evidence>
<sequence length="70" mass="7512">MVITSEKATPSGLFIPGTLFIPAAIAYSAILKVLNVVLPTILTACVIGDDSKEFTHISAQASLNFYHNYL</sequence>
<reference evidence="2" key="1">
    <citation type="journal article" date="2010" name="ISME J.">
        <title>Metagenome of the Mediterranean deep chlorophyll maximum studied by direct and fosmid library 454 pyrosequencing.</title>
        <authorList>
            <person name="Ghai R."/>
            <person name="Martin-Cuadrado A.B."/>
            <person name="Molto A.G."/>
            <person name="Heredia I.G."/>
            <person name="Cabrera R."/>
            <person name="Martin J."/>
            <person name="Verdu M."/>
            <person name="Deschamps P."/>
            <person name="Moreira D."/>
            <person name="Lopez-Garcia P."/>
            <person name="Mira A."/>
            <person name="Rodriguez-Valera F."/>
        </authorList>
    </citation>
    <scope>NUCLEOTIDE SEQUENCE</scope>
</reference>
<dbReference type="EMBL" id="GU943142">
    <property type="protein sequence ID" value="ADD96482.1"/>
    <property type="molecule type" value="Genomic_DNA"/>
</dbReference>
<feature type="transmembrane region" description="Helical" evidence="1">
    <location>
        <begin position="12"/>
        <end position="30"/>
    </location>
</feature>